<evidence type="ECO:0000313" key="1">
    <source>
        <dbReference type="EMBL" id="CAB4706809.1"/>
    </source>
</evidence>
<name>A0A6J6Q710_9ZZZZ</name>
<dbReference type="Gene3D" id="3.40.50.10320">
    <property type="entry name" value="LmbE-like"/>
    <property type="match status" value="1"/>
</dbReference>
<sequence length="211" mass="24038">MISGAKRVLVLAPHTDDGEFGCGGTMARLVEAGAEVHYIAFSIATRSLPPGFPPDTLAREVREATGELGIPESQLTVHDFDVRRFPEFRQDILELLIKVSQEFRPDLVFQPSHHDVHQDHQTIAAEGLRAFKHTTILGYEIPWNNFDFAYQAYIALEKRHLEKKVAALEKYASQMHRRYANAEYVWSLARTHGTNVARDYAEVFQVYRVVT</sequence>
<dbReference type="SUPFAM" id="SSF102588">
    <property type="entry name" value="LmbE-like"/>
    <property type="match status" value="1"/>
</dbReference>
<dbReference type="InterPro" id="IPR003737">
    <property type="entry name" value="GlcNAc_PI_deacetylase-related"/>
</dbReference>
<reference evidence="1" key="1">
    <citation type="submission" date="2020-05" db="EMBL/GenBank/DDBJ databases">
        <authorList>
            <person name="Chiriac C."/>
            <person name="Salcher M."/>
            <person name="Ghai R."/>
            <person name="Kavagutti S V."/>
        </authorList>
    </citation>
    <scope>NUCLEOTIDE SEQUENCE</scope>
</reference>
<accession>A0A6J6Q710</accession>
<dbReference type="PANTHER" id="PTHR12993:SF11">
    <property type="entry name" value="N-ACETYLGLUCOSAMINYL-PHOSPHATIDYLINOSITOL DE-N-ACETYLASE"/>
    <property type="match status" value="1"/>
</dbReference>
<dbReference type="Pfam" id="PF02585">
    <property type="entry name" value="PIG-L"/>
    <property type="match status" value="1"/>
</dbReference>
<dbReference type="InterPro" id="IPR024078">
    <property type="entry name" value="LmbE-like_dom_sf"/>
</dbReference>
<gene>
    <name evidence="1" type="ORF">UFOPK2399_01723</name>
</gene>
<organism evidence="1">
    <name type="scientific">freshwater metagenome</name>
    <dbReference type="NCBI Taxonomy" id="449393"/>
    <lineage>
        <taxon>unclassified sequences</taxon>
        <taxon>metagenomes</taxon>
        <taxon>ecological metagenomes</taxon>
    </lineage>
</organism>
<dbReference type="PANTHER" id="PTHR12993">
    <property type="entry name" value="N-ACETYLGLUCOSAMINYL-PHOSPHATIDYLINOSITOL DE-N-ACETYLASE-RELATED"/>
    <property type="match status" value="1"/>
</dbReference>
<proteinExistence type="predicted"/>
<dbReference type="GO" id="GO:0016811">
    <property type="term" value="F:hydrolase activity, acting on carbon-nitrogen (but not peptide) bonds, in linear amides"/>
    <property type="evidence" value="ECO:0007669"/>
    <property type="project" value="TreeGrafter"/>
</dbReference>
<dbReference type="AlphaFoldDB" id="A0A6J6Q710"/>
<protein>
    <submittedName>
        <fullName evidence="1">Unannotated protein</fullName>
    </submittedName>
</protein>
<dbReference type="EMBL" id="CAEZXP010000007">
    <property type="protein sequence ID" value="CAB4706809.1"/>
    <property type="molecule type" value="Genomic_DNA"/>
</dbReference>